<organism evidence="10 11">
    <name type="scientific">Carya illinoinensis</name>
    <name type="common">Pecan</name>
    <dbReference type="NCBI Taxonomy" id="32201"/>
    <lineage>
        <taxon>Eukaryota</taxon>
        <taxon>Viridiplantae</taxon>
        <taxon>Streptophyta</taxon>
        <taxon>Embryophyta</taxon>
        <taxon>Tracheophyta</taxon>
        <taxon>Spermatophyta</taxon>
        <taxon>Magnoliopsida</taxon>
        <taxon>eudicotyledons</taxon>
        <taxon>Gunneridae</taxon>
        <taxon>Pentapetalae</taxon>
        <taxon>rosids</taxon>
        <taxon>fabids</taxon>
        <taxon>Fagales</taxon>
        <taxon>Juglandaceae</taxon>
        <taxon>Carya</taxon>
    </lineage>
</organism>
<sequence>MDFRLYFTKVHLGNPSREFYVQIDTGSDVLWVSCSSCNGCPETNGLQVSLRIHISLTWFKSCGFL</sequence>
<gene>
    <name evidence="10" type="ORF">I3842_07G218100</name>
</gene>
<keyword evidence="4" id="KW-0812">Transmembrane</keyword>
<evidence type="ECO:0000256" key="2">
    <source>
        <dbReference type="ARBA" id="ARBA00007447"/>
    </source>
</evidence>
<dbReference type="GO" id="GO:0006508">
    <property type="term" value="P:proteolysis"/>
    <property type="evidence" value="ECO:0007669"/>
    <property type="project" value="UniProtKB-KW"/>
</dbReference>
<feature type="domain" description="Peptidase A1" evidence="9">
    <location>
        <begin position="6"/>
        <end position="65"/>
    </location>
</feature>
<dbReference type="InterPro" id="IPR033121">
    <property type="entry name" value="PEPTIDASE_A1"/>
</dbReference>
<dbReference type="PANTHER" id="PTHR13683">
    <property type="entry name" value="ASPARTYL PROTEASES"/>
    <property type="match status" value="1"/>
</dbReference>
<evidence type="ECO:0000256" key="7">
    <source>
        <dbReference type="ARBA" id="ARBA00022989"/>
    </source>
</evidence>
<proteinExistence type="inferred from homology"/>
<dbReference type="Pfam" id="PF14543">
    <property type="entry name" value="TAXi_N"/>
    <property type="match status" value="1"/>
</dbReference>
<comment type="caution">
    <text evidence="10">The sequence shown here is derived from an EMBL/GenBank/DDBJ whole genome shotgun (WGS) entry which is preliminary data.</text>
</comment>
<dbReference type="AlphaFoldDB" id="A0A922ELY9"/>
<evidence type="ECO:0000256" key="3">
    <source>
        <dbReference type="ARBA" id="ARBA00022670"/>
    </source>
</evidence>
<dbReference type="PANTHER" id="PTHR13683:SF375">
    <property type="entry name" value="PEPTIDASE A1 DOMAIN-CONTAINING PROTEIN"/>
    <property type="match status" value="1"/>
</dbReference>
<evidence type="ECO:0000313" key="10">
    <source>
        <dbReference type="EMBL" id="KAG6706321.1"/>
    </source>
</evidence>
<evidence type="ECO:0000256" key="5">
    <source>
        <dbReference type="ARBA" id="ARBA00022729"/>
    </source>
</evidence>
<keyword evidence="6" id="KW-0378">Hydrolase</keyword>
<dbReference type="Proteomes" id="UP000811246">
    <property type="component" value="Chromosome 7"/>
</dbReference>
<keyword evidence="8" id="KW-0472">Membrane</keyword>
<evidence type="ECO:0000256" key="6">
    <source>
        <dbReference type="ARBA" id="ARBA00022801"/>
    </source>
</evidence>
<comment type="subcellular location">
    <subcellularLocation>
        <location evidence="1">Membrane</location>
    </subcellularLocation>
</comment>
<accession>A0A922ELY9</accession>
<dbReference type="InterPro" id="IPR032861">
    <property type="entry name" value="TAXi_N"/>
</dbReference>
<evidence type="ECO:0000259" key="9">
    <source>
        <dbReference type="PROSITE" id="PS51767"/>
    </source>
</evidence>
<evidence type="ECO:0000256" key="8">
    <source>
        <dbReference type="ARBA" id="ARBA00023136"/>
    </source>
</evidence>
<dbReference type="PROSITE" id="PS51767">
    <property type="entry name" value="PEPTIDASE_A1"/>
    <property type="match status" value="1"/>
</dbReference>
<keyword evidence="3" id="KW-0645">Protease</keyword>
<evidence type="ECO:0000313" key="11">
    <source>
        <dbReference type="Proteomes" id="UP000811246"/>
    </source>
</evidence>
<comment type="similarity">
    <text evidence="2">Belongs to the peptidase A1 family.</text>
</comment>
<protein>
    <recommendedName>
        <fullName evidence="9">Peptidase A1 domain-containing protein</fullName>
    </recommendedName>
</protein>
<dbReference type="GO" id="GO:0004190">
    <property type="term" value="F:aspartic-type endopeptidase activity"/>
    <property type="evidence" value="ECO:0007669"/>
    <property type="project" value="InterPro"/>
</dbReference>
<evidence type="ECO:0000256" key="1">
    <source>
        <dbReference type="ARBA" id="ARBA00004370"/>
    </source>
</evidence>
<evidence type="ECO:0000256" key="4">
    <source>
        <dbReference type="ARBA" id="ARBA00022692"/>
    </source>
</evidence>
<keyword evidence="5" id="KW-0732">Signal</keyword>
<keyword evidence="7" id="KW-1133">Transmembrane helix</keyword>
<dbReference type="EMBL" id="CM031831">
    <property type="protein sequence ID" value="KAG6706321.1"/>
    <property type="molecule type" value="Genomic_DNA"/>
</dbReference>
<dbReference type="GO" id="GO:0016020">
    <property type="term" value="C:membrane"/>
    <property type="evidence" value="ECO:0007669"/>
    <property type="project" value="UniProtKB-SubCell"/>
</dbReference>
<dbReference type="InterPro" id="IPR001461">
    <property type="entry name" value="Aspartic_peptidase_A1"/>
</dbReference>
<name>A0A922ELY9_CARIL</name>
<reference evidence="10" key="1">
    <citation type="submission" date="2021-01" db="EMBL/GenBank/DDBJ databases">
        <authorList>
            <person name="Lovell J.T."/>
            <person name="Bentley N."/>
            <person name="Bhattarai G."/>
            <person name="Jenkins J.W."/>
            <person name="Sreedasyam A."/>
            <person name="Alarcon Y."/>
            <person name="Bock C."/>
            <person name="Boston L."/>
            <person name="Carlson J."/>
            <person name="Cervantes K."/>
            <person name="Clermont K."/>
            <person name="Krom N."/>
            <person name="Kubenka K."/>
            <person name="Mamidi S."/>
            <person name="Mattison C."/>
            <person name="Monteros M."/>
            <person name="Pisani C."/>
            <person name="Plott C."/>
            <person name="Rajasekar S."/>
            <person name="Rhein H.S."/>
            <person name="Rohla C."/>
            <person name="Song M."/>
            <person name="Hilaire R.S."/>
            <person name="Shu S."/>
            <person name="Wells L."/>
            <person name="Wang X."/>
            <person name="Webber J."/>
            <person name="Heerema R.J."/>
            <person name="Klein P."/>
            <person name="Conner P."/>
            <person name="Grauke L."/>
            <person name="Grimwood J."/>
            <person name="Schmutz J."/>
            <person name="Randall J.J."/>
        </authorList>
    </citation>
    <scope>NUCLEOTIDE SEQUENCE</scope>
    <source>
        <tissue evidence="10">Leaf</tissue>
    </source>
</reference>